<protein>
    <submittedName>
        <fullName evidence="1">Acidic amino acid decarboxylase GADL1</fullName>
    </submittedName>
</protein>
<keyword evidence="2" id="KW-1185">Reference proteome</keyword>
<dbReference type="EMBL" id="BRZM01001009">
    <property type="protein sequence ID" value="GLD72382.1"/>
    <property type="molecule type" value="Genomic_DNA"/>
</dbReference>
<evidence type="ECO:0000313" key="1">
    <source>
        <dbReference type="EMBL" id="GLD72382.1"/>
    </source>
</evidence>
<gene>
    <name evidence="1" type="ORF">AKAME5_002370700</name>
</gene>
<proteinExistence type="predicted"/>
<sequence>MEPYSSMVASITEALKPVSPPAPPPQASYLFQQDKFYDVSHDIGRQVCPVQQEARCFQVLACGRLWEPELEQRVDRALWPGLSEEMHIRRLQLTLRRDKRANFTTTDHRPGRTCDI</sequence>
<dbReference type="Proteomes" id="UP001279410">
    <property type="component" value="Unassembled WGS sequence"/>
</dbReference>
<evidence type="ECO:0000313" key="2">
    <source>
        <dbReference type="Proteomes" id="UP001279410"/>
    </source>
</evidence>
<dbReference type="AlphaFoldDB" id="A0AAD3NI97"/>
<name>A0AAD3NI97_LATJO</name>
<reference evidence="1" key="1">
    <citation type="submission" date="2022-08" db="EMBL/GenBank/DDBJ databases">
        <title>Genome sequencing of akame (Lates japonicus).</title>
        <authorList>
            <person name="Hashiguchi Y."/>
            <person name="Takahashi H."/>
        </authorList>
    </citation>
    <scope>NUCLEOTIDE SEQUENCE</scope>
    <source>
        <strain evidence="1">Kochi</strain>
    </source>
</reference>
<organism evidence="1 2">
    <name type="scientific">Lates japonicus</name>
    <name type="common">Japanese lates</name>
    <dbReference type="NCBI Taxonomy" id="270547"/>
    <lineage>
        <taxon>Eukaryota</taxon>
        <taxon>Metazoa</taxon>
        <taxon>Chordata</taxon>
        <taxon>Craniata</taxon>
        <taxon>Vertebrata</taxon>
        <taxon>Euteleostomi</taxon>
        <taxon>Actinopterygii</taxon>
        <taxon>Neopterygii</taxon>
        <taxon>Teleostei</taxon>
        <taxon>Neoteleostei</taxon>
        <taxon>Acanthomorphata</taxon>
        <taxon>Carangaria</taxon>
        <taxon>Carangaria incertae sedis</taxon>
        <taxon>Centropomidae</taxon>
        <taxon>Lates</taxon>
    </lineage>
</organism>
<comment type="caution">
    <text evidence="1">The sequence shown here is derived from an EMBL/GenBank/DDBJ whole genome shotgun (WGS) entry which is preliminary data.</text>
</comment>
<accession>A0AAD3NI97</accession>